<dbReference type="PANTHER" id="PTHR22847:SF736">
    <property type="entry name" value="F-BOX DOMAIN-CONTAINING PROTEIN"/>
    <property type="match status" value="1"/>
</dbReference>
<keyword evidence="5" id="KW-1185">Reference proteome</keyword>
<feature type="repeat" description="WD" evidence="3">
    <location>
        <begin position="103"/>
        <end position="142"/>
    </location>
</feature>
<dbReference type="SUPFAM" id="SSF50978">
    <property type="entry name" value="WD40 repeat-like"/>
    <property type="match status" value="1"/>
</dbReference>
<evidence type="ECO:0000256" key="2">
    <source>
        <dbReference type="ARBA" id="ARBA00022737"/>
    </source>
</evidence>
<dbReference type="PROSITE" id="PS50082">
    <property type="entry name" value="WD_REPEATS_2"/>
    <property type="match status" value="4"/>
</dbReference>
<feature type="repeat" description="WD" evidence="3">
    <location>
        <begin position="35"/>
        <end position="61"/>
    </location>
</feature>
<dbReference type="PANTHER" id="PTHR22847">
    <property type="entry name" value="WD40 REPEAT PROTEIN"/>
    <property type="match status" value="1"/>
</dbReference>
<dbReference type="PRINTS" id="PR00320">
    <property type="entry name" value="GPROTEINBRPT"/>
</dbReference>
<comment type="caution">
    <text evidence="4">The sequence shown here is derived from an EMBL/GenBank/DDBJ whole genome shotgun (WGS) entry which is preliminary data.</text>
</comment>
<name>A0AAV4CKF6_9GAST</name>
<sequence>MIIINFGCSLIQQGPSIPSNLIPYILGSVLCVTCDDDRLASGSSDKTIKVWDIHTGHLQHTLRGHTKGIWCLQFFTKLLLVSGSFDSTIRVWNLRTGTTTRTLLGHTGQIWCLKRHGPYIVSGSQDKTAKVWDIGRSLLVHTLVGHNAAVFSVDIAEDGSLIITGSADRASVPQLIANPPFKSAGTLLLRLQAPPPAPWPEGGLKA</sequence>
<feature type="repeat" description="WD" evidence="3">
    <location>
        <begin position="143"/>
        <end position="169"/>
    </location>
</feature>
<dbReference type="SMART" id="SM00320">
    <property type="entry name" value="WD40"/>
    <property type="match status" value="4"/>
</dbReference>
<dbReference type="AlphaFoldDB" id="A0AAV4CKF6"/>
<dbReference type="Pfam" id="PF00400">
    <property type="entry name" value="WD40"/>
    <property type="match status" value="4"/>
</dbReference>
<dbReference type="PROSITE" id="PS00678">
    <property type="entry name" value="WD_REPEATS_1"/>
    <property type="match status" value="3"/>
</dbReference>
<keyword evidence="1 3" id="KW-0853">WD repeat</keyword>
<dbReference type="Gene3D" id="2.130.10.10">
    <property type="entry name" value="YVTN repeat-like/Quinoprotein amine dehydrogenase"/>
    <property type="match status" value="1"/>
</dbReference>
<feature type="repeat" description="WD" evidence="3">
    <location>
        <begin position="62"/>
        <end position="102"/>
    </location>
</feature>
<dbReference type="InterPro" id="IPR019775">
    <property type="entry name" value="WD40_repeat_CS"/>
</dbReference>
<protein>
    <submittedName>
        <fullName evidence="4">F-box/WD repeat-containing protein 7</fullName>
    </submittedName>
</protein>
<dbReference type="Proteomes" id="UP000735302">
    <property type="component" value="Unassembled WGS sequence"/>
</dbReference>
<organism evidence="4 5">
    <name type="scientific">Plakobranchus ocellatus</name>
    <dbReference type="NCBI Taxonomy" id="259542"/>
    <lineage>
        <taxon>Eukaryota</taxon>
        <taxon>Metazoa</taxon>
        <taxon>Spiralia</taxon>
        <taxon>Lophotrochozoa</taxon>
        <taxon>Mollusca</taxon>
        <taxon>Gastropoda</taxon>
        <taxon>Heterobranchia</taxon>
        <taxon>Euthyneura</taxon>
        <taxon>Panpulmonata</taxon>
        <taxon>Sacoglossa</taxon>
        <taxon>Placobranchoidea</taxon>
        <taxon>Plakobranchidae</taxon>
        <taxon>Plakobranchus</taxon>
    </lineage>
</organism>
<dbReference type="InterPro" id="IPR001680">
    <property type="entry name" value="WD40_rpt"/>
</dbReference>
<dbReference type="InterPro" id="IPR015943">
    <property type="entry name" value="WD40/YVTN_repeat-like_dom_sf"/>
</dbReference>
<dbReference type="EMBL" id="BLXT01006771">
    <property type="protein sequence ID" value="GFO33400.1"/>
    <property type="molecule type" value="Genomic_DNA"/>
</dbReference>
<keyword evidence="2" id="KW-0677">Repeat</keyword>
<accession>A0AAV4CKF6</accession>
<gene>
    <name evidence="4" type="ORF">PoB_005990500</name>
</gene>
<evidence type="ECO:0000256" key="3">
    <source>
        <dbReference type="PROSITE-ProRule" id="PRU00221"/>
    </source>
</evidence>
<dbReference type="InterPro" id="IPR020472">
    <property type="entry name" value="WD40_PAC1"/>
</dbReference>
<evidence type="ECO:0000313" key="5">
    <source>
        <dbReference type="Proteomes" id="UP000735302"/>
    </source>
</evidence>
<dbReference type="InterPro" id="IPR036322">
    <property type="entry name" value="WD40_repeat_dom_sf"/>
</dbReference>
<evidence type="ECO:0000313" key="4">
    <source>
        <dbReference type="EMBL" id="GFO33400.1"/>
    </source>
</evidence>
<proteinExistence type="predicted"/>
<evidence type="ECO:0000256" key="1">
    <source>
        <dbReference type="ARBA" id="ARBA00022574"/>
    </source>
</evidence>
<reference evidence="4 5" key="1">
    <citation type="journal article" date="2021" name="Elife">
        <title>Chloroplast acquisition without the gene transfer in kleptoplastic sea slugs, Plakobranchus ocellatus.</title>
        <authorList>
            <person name="Maeda T."/>
            <person name="Takahashi S."/>
            <person name="Yoshida T."/>
            <person name="Shimamura S."/>
            <person name="Takaki Y."/>
            <person name="Nagai Y."/>
            <person name="Toyoda A."/>
            <person name="Suzuki Y."/>
            <person name="Arimoto A."/>
            <person name="Ishii H."/>
            <person name="Satoh N."/>
            <person name="Nishiyama T."/>
            <person name="Hasebe M."/>
            <person name="Maruyama T."/>
            <person name="Minagawa J."/>
            <person name="Obokata J."/>
            <person name="Shigenobu S."/>
        </authorList>
    </citation>
    <scope>NUCLEOTIDE SEQUENCE [LARGE SCALE GENOMIC DNA]</scope>
</reference>
<dbReference type="PROSITE" id="PS50294">
    <property type="entry name" value="WD_REPEATS_REGION"/>
    <property type="match status" value="2"/>
</dbReference>